<dbReference type="Proteomes" id="UP000234323">
    <property type="component" value="Unassembled WGS sequence"/>
</dbReference>
<dbReference type="AlphaFoldDB" id="A0A2I1HPF0"/>
<accession>A0A2I1HPF0</accession>
<evidence type="ECO:0000313" key="1">
    <source>
        <dbReference type="EMBL" id="PKY60768.1"/>
    </source>
</evidence>
<keyword evidence="2" id="KW-1185">Reference proteome</keyword>
<dbReference type="InterPro" id="IPR036397">
    <property type="entry name" value="RNaseH_sf"/>
</dbReference>
<evidence type="ECO:0000313" key="2">
    <source>
        <dbReference type="Proteomes" id="UP000234323"/>
    </source>
</evidence>
<proteinExistence type="predicted"/>
<sequence length="77" mass="8947">MIWGCIGAFGVGRYCKINGRMDGDLYREILDEEFLETLSEYNLSVDDVISNRIMIRQISGLMTMMLKFWIGQPNHQI</sequence>
<comment type="caution">
    <text evidence="1">The sequence shown here is derived from an EMBL/GenBank/DDBJ whole genome shotgun (WGS) entry which is preliminary data.</text>
</comment>
<dbReference type="EMBL" id="LLXI01004583">
    <property type="protein sequence ID" value="PKY60768.1"/>
    <property type="molecule type" value="Genomic_DNA"/>
</dbReference>
<gene>
    <name evidence="1" type="ORF">RhiirA4_189591</name>
</gene>
<dbReference type="Gene3D" id="3.30.420.10">
    <property type="entry name" value="Ribonuclease H-like superfamily/Ribonuclease H"/>
    <property type="match status" value="1"/>
</dbReference>
<protein>
    <submittedName>
        <fullName evidence="1">Uncharacterized protein</fullName>
    </submittedName>
</protein>
<name>A0A2I1HPF0_9GLOM</name>
<organism evidence="1 2">
    <name type="scientific">Rhizophagus irregularis</name>
    <dbReference type="NCBI Taxonomy" id="588596"/>
    <lineage>
        <taxon>Eukaryota</taxon>
        <taxon>Fungi</taxon>
        <taxon>Fungi incertae sedis</taxon>
        <taxon>Mucoromycota</taxon>
        <taxon>Glomeromycotina</taxon>
        <taxon>Glomeromycetes</taxon>
        <taxon>Glomerales</taxon>
        <taxon>Glomeraceae</taxon>
        <taxon>Rhizophagus</taxon>
    </lineage>
</organism>
<dbReference type="GO" id="GO:0003676">
    <property type="term" value="F:nucleic acid binding"/>
    <property type="evidence" value="ECO:0007669"/>
    <property type="project" value="InterPro"/>
</dbReference>
<reference evidence="1 2" key="1">
    <citation type="submission" date="2015-10" db="EMBL/GenBank/DDBJ databases">
        <title>Genome analyses suggest a sexual origin of heterokaryosis in a supposedly ancient asexual fungus.</title>
        <authorList>
            <person name="Ropars J."/>
            <person name="Sedzielewska K."/>
            <person name="Noel J."/>
            <person name="Charron P."/>
            <person name="Farinelli L."/>
            <person name="Marton T."/>
            <person name="Kruger M."/>
            <person name="Pelin A."/>
            <person name="Brachmann A."/>
            <person name="Corradi N."/>
        </authorList>
    </citation>
    <scope>NUCLEOTIDE SEQUENCE [LARGE SCALE GENOMIC DNA]</scope>
    <source>
        <strain evidence="1 2">A4</strain>
    </source>
</reference>